<feature type="transmembrane region" description="Helical" evidence="1">
    <location>
        <begin position="291"/>
        <end position="318"/>
    </location>
</feature>
<gene>
    <name evidence="2" type="ORF">SY212_22530</name>
</gene>
<evidence type="ECO:0000313" key="2">
    <source>
        <dbReference type="EMBL" id="GET07223.1"/>
    </source>
</evidence>
<feature type="transmembrane region" description="Helical" evidence="1">
    <location>
        <begin position="173"/>
        <end position="194"/>
    </location>
</feature>
<dbReference type="EMBL" id="BLAM01000225">
    <property type="protein sequence ID" value="GET07223.1"/>
    <property type="molecule type" value="Genomic_DNA"/>
</dbReference>
<comment type="caution">
    <text evidence="2">The sequence shown here is derived from an EMBL/GenBank/DDBJ whole genome shotgun (WGS) entry which is preliminary data.</text>
</comment>
<feature type="transmembrane region" description="Helical" evidence="1">
    <location>
        <begin position="338"/>
        <end position="362"/>
    </location>
</feature>
<dbReference type="AlphaFoldDB" id="A0A6F9XPM1"/>
<proteinExistence type="predicted"/>
<protein>
    <submittedName>
        <fullName evidence="2">Membrane protein</fullName>
    </submittedName>
</protein>
<name>A0A6F9XPM1_9LACO</name>
<reference evidence="2" key="1">
    <citation type="submission" date="2019-10" db="EMBL/GenBank/DDBJ databases">
        <title>Lactobacillus agilis SY212 Whole Genome Sequencing Project.</title>
        <authorList>
            <person name="Suzuki S."/>
            <person name="Endo A."/>
            <person name="Maeno S."/>
            <person name="Shiwa Y."/>
            <person name="Matsutani M."/>
            <person name="Kajikawa A."/>
        </authorList>
    </citation>
    <scope>NUCLEOTIDE SEQUENCE</scope>
    <source>
        <strain evidence="2">SY212</strain>
    </source>
</reference>
<sequence length="369" mass="41307">MIIIKKSWVIEIVVILLSGLSLYWVTSHDAWLYHQDLGKIISVKTGPKQVVKDEYNNQDYQVKQRLKIRLLNGSKRGQEMVVTNTYSGSKAFDQRLKLGQEIFVDFHHEGGKLTASFSHSKRDTILVMLAWLVIVLLYITMRFQGIRALASVVANFVIFLIFVKLDIALNLTYFFWLFALSALIFTALSLVMIMGFSKQCLVTFSSIVLGTSLGLGLGYFALWLTNNRGVHYEALDMATQSPEQLFFAATLIGLLGTVMDAATDIVATLFELKESKPELSRRQLFLSGRQVGRAIMGPLINVLFLIFFAETFAMAVLYLRTGNTFAYTFEWTMSLGVVQSLISGIGISLVVPTASLLSAYVLGEEQCQQ</sequence>
<organism evidence="2">
    <name type="scientific">Ligilactobacillus agilis</name>
    <dbReference type="NCBI Taxonomy" id="1601"/>
    <lineage>
        <taxon>Bacteria</taxon>
        <taxon>Bacillati</taxon>
        <taxon>Bacillota</taxon>
        <taxon>Bacilli</taxon>
        <taxon>Lactobacillales</taxon>
        <taxon>Lactobacillaceae</taxon>
        <taxon>Ligilactobacillus</taxon>
    </lineage>
</organism>
<feature type="transmembrane region" description="Helical" evidence="1">
    <location>
        <begin position="124"/>
        <end position="141"/>
    </location>
</feature>
<feature type="transmembrane region" description="Helical" evidence="1">
    <location>
        <begin position="201"/>
        <end position="225"/>
    </location>
</feature>
<feature type="transmembrane region" description="Helical" evidence="1">
    <location>
        <begin position="7"/>
        <end position="25"/>
    </location>
</feature>
<keyword evidence="1" id="KW-0812">Transmembrane</keyword>
<keyword evidence="1" id="KW-0472">Membrane</keyword>
<dbReference type="PANTHER" id="PTHR41771">
    <property type="entry name" value="MEMBRANE PROTEIN-RELATED"/>
    <property type="match status" value="1"/>
</dbReference>
<accession>A0A6F9XPM1</accession>
<feature type="transmembrane region" description="Helical" evidence="1">
    <location>
        <begin position="148"/>
        <end position="167"/>
    </location>
</feature>
<feature type="transmembrane region" description="Helical" evidence="1">
    <location>
        <begin position="245"/>
        <end position="270"/>
    </location>
</feature>
<dbReference type="InterPro" id="IPR012507">
    <property type="entry name" value="YibE_F"/>
</dbReference>
<dbReference type="RefSeq" id="WP_373880384.1">
    <property type="nucleotide sequence ID" value="NZ_BLAM01000225.1"/>
</dbReference>
<keyword evidence="1" id="KW-1133">Transmembrane helix</keyword>
<dbReference type="Proteomes" id="UP000494265">
    <property type="component" value="Unassembled WGS sequence"/>
</dbReference>
<dbReference type="PANTHER" id="PTHR41771:SF1">
    <property type="entry name" value="MEMBRANE PROTEIN"/>
    <property type="match status" value="1"/>
</dbReference>
<evidence type="ECO:0000256" key="1">
    <source>
        <dbReference type="SAM" id="Phobius"/>
    </source>
</evidence>
<dbReference type="Pfam" id="PF07907">
    <property type="entry name" value="YibE_F"/>
    <property type="match status" value="1"/>
</dbReference>